<keyword evidence="4 5" id="KW-0408">Iron</keyword>
<comment type="cofactor">
    <cofactor evidence="5">
        <name>Fe(2+)</name>
        <dbReference type="ChEBI" id="CHEBI:29033"/>
    </cofactor>
    <text evidence="5">Binds 1 Fe(2+) ion per subunit.</text>
</comment>
<dbReference type="GO" id="GO:0010436">
    <property type="term" value="F:carotenoid dioxygenase activity"/>
    <property type="evidence" value="ECO:0007669"/>
    <property type="project" value="TreeGrafter"/>
</dbReference>
<protein>
    <recommendedName>
        <fullName evidence="8">Dioxygenase</fullName>
    </recommendedName>
</protein>
<evidence type="ECO:0000256" key="2">
    <source>
        <dbReference type="ARBA" id="ARBA00022723"/>
    </source>
</evidence>
<name>A0A3M6ZKM5_HORWE</name>
<dbReference type="AlphaFoldDB" id="A0A3M6ZKM5"/>
<organism evidence="6 7">
    <name type="scientific">Hortaea werneckii</name>
    <name type="common">Black yeast</name>
    <name type="synonym">Cladosporium werneckii</name>
    <dbReference type="NCBI Taxonomy" id="91943"/>
    <lineage>
        <taxon>Eukaryota</taxon>
        <taxon>Fungi</taxon>
        <taxon>Dikarya</taxon>
        <taxon>Ascomycota</taxon>
        <taxon>Pezizomycotina</taxon>
        <taxon>Dothideomycetes</taxon>
        <taxon>Dothideomycetidae</taxon>
        <taxon>Mycosphaerellales</taxon>
        <taxon>Teratosphaeriaceae</taxon>
        <taxon>Hortaea</taxon>
    </lineage>
</organism>
<proteinExistence type="inferred from homology"/>
<dbReference type="PANTHER" id="PTHR10543:SF24">
    <property type="entry name" value="CAROTENOID ISOMEROOXYGENASE"/>
    <property type="match status" value="1"/>
</dbReference>
<feature type="binding site" evidence="5">
    <location>
        <position position="229"/>
    </location>
    <ligand>
        <name>Fe cation</name>
        <dbReference type="ChEBI" id="CHEBI:24875"/>
        <note>catalytic</note>
    </ligand>
</feature>
<dbReference type="InterPro" id="IPR004294">
    <property type="entry name" value="Carotenoid_Oase"/>
</dbReference>
<comment type="similarity">
    <text evidence="1">Belongs to the carotenoid oxygenase family.</text>
</comment>
<dbReference type="EMBL" id="QWIK01000025">
    <property type="protein sequence ID" value="RMY15815.1"/>
    <property type="molecule type" value="Genomic_DNA"/>
</dbReference>
<evidence type="ECO:0000256" key="5">
    <source>
        <dbReference type="PIRSR" id="PIRSR604294-1"/>
    </source>
</evidence>
<gene>
    <name evidence="6" type="ORF">D0868_00680</name>
</gene>
<dbReference type="Proteomes" id="UP000282582">
    <property type="component" value="Unassembled WGS sequence"/>
</dbReference>
<reference evidence="6 7" key="1">
    <citation type="journal article" date="2018" name="BMC Genomics">
        <title>Genomic evidence for intraspecific hybridization in a clonal and extremely halotolerant yeast.</title>
        <authorList>
            <person name="Gostincar C."/>
            <person name="Stajich J.E."/>
            <person name="Zupancic J."/>
            <person name="Zalar P."/>
            <person name="Gunde-Cimerman N."/>
        </authorList>
    </citation>
    <scope>NUCLEOTIDE SEQUENCE [LARGE SCALE GENOMIC DNA]</scope>
    <source>
        <strain evidence="6 7">EXF-6654</strain>
    </source>
</reference>
<dbReference type="GO" id="GO:0046872">
    <property type="term" value="F:metal ion binding"/>
    <property type="evidence" value="ECO:0007669"/>
    <property type="project" value="UniProtKB-KW"/>
</dbReference>
<dbReference type="PANTHER" id="PTHR10543">
    <property type="entry name" value="BETA-CAROTENE DIOXYGENASE"/>
    <property type="match status" value="1"/>
</dbReference>
<dbReference type="VEuPathDB" id="FungiDB:BTJ68_09894"/>
<accession>A0A3M6ZKM5</accession>
<keyword evidence="3" id="KW-0560">Oxidoreductase</keyword>
<evidence type="ECO:0000256" key="1">
    <source>
        <dbReference type="ARBA" id="ARBA00006787"/>
    </source>
</evidence>
<feature type="binding site" evidence="5">
    <location>
        <position position="286"/>
    </location>
    <ligand>
        <name>Fe cation</name>
        <dbReference type="ChEBI" id="CHEBI:24875"/>
        <note>catalytic</note>
    </ligand>
</feature>
<evidence type="ECO:0000313" key="6">
    <source>
        <dbReference type="EMBL" id="RMY15815.1"/>
    </source>
</evidence>
<dbReference type="GO" id="GO:0016121">
    <property type="term" value="P:carotene catabolic process"/>
    <property type="evidence" value="ECO:0007669"/>
    <property type="project" value="TreeGrafter"/>
</dbReference>
<evidence type="ECO:0000256" key="4">
    <source>
        <dbReference type="ARBA" id="ARBA00023004"/>
    </source>
</evidence>
<feature type="binding site" evidence="5">
    <location>
        <position position="556"/>
    </location>
    <ligand>
        <name>Fe cation</name>
        <dbReference type="ChEBI" id="CHEBI:24875"/>
        <note>catalytic</note>
    </ligand>
</feature>
<evidence type="ECO:0008006" key="8">
    <source>
        <dbReference type="Google" id="ProtNLM"/>
    </source>
</evidence>
<dbReference type="Pfam" id="PF03055">
    <property type="entry name" value="RPE65"/>
    <property type="match status" value="1"/>
</dbReference>
<comment type="caution">
    <text evidence="6">The sequence shown here is derived from an EMBL/GenBank/DDBJ whole genome shotgun (WGS) entry which is preliminary data.</text>
</comment>
<sequence length="576" mass="64350">MERQDSGVENKDPAPCDHYKNWPNAAGFNATEIAGDRRHPIRLGLKGHIPAYAAGDLFRTGPGAWKISRAGEINNGFKISHWQECDRFDGFTTTHRFELIAGRDGVCDEIWYSSRCQVDKLLEQARNEGRLDILSFGQKRDPCDTFYKKLKSAFVPATPQPHAAVAIRPALPSEEAKARADSDHGGRLLTLTTDNATTKQFDFETLEPIGIAQQDNLHPSLIGPMSAAHASHDPVTGETFNYNLAFGRIPAYRVFRTKPDGTTDILAEVCAETSISGNSVKPAYLHSLALTPNFVVLCVWPAFFKSKGIDILWHRNLFDAMEFDPRARTKWYVVDRHHNRGVVRIFESPSFFCFHTTNAWEERAGDSGNVDLTCELVEFPNMDILHRFYYTNLVSDQPHVEATQKRHPHTKCSLVRYKLEGIPLQESTKRNTSNCLAKKTVAISAGDLPQFNQGFVFKPHRFVYSVLDRGKSSFQDGLAKTDTATGEILVWEMLHHTPGEPIFISKPGSQDEDEGVILSVVLDGDSGESYLLCLDARSFTEIGRAEIGMPIGFGFHGAHFPTIEGEVRPRSVPDCE</sequence>
<evidence type="ECO:0000313" key="7">
    <source>
        <dbReference type="Proteomes" id="UP000282582"/>
    </source>
</evidence>
<keyword evidence="2 5" id="KW-0479">Metal-binding</keyword>
<evidence type="ECO:0000256" key="3">
    <source>
        <dbReference type="ARBA" id="ARBA00023002"/>
    </source>
</evidence>
<feature type="binding site" evidence="5">
    <location>
        <position position="355"/>
    </location>
    <ligand>
        <name>Fe cation</name>
        <dbReference type="ChEBI" id="CHEBI:24875"/>
        <note>catalytic</note>
    </ligand>
</feature>